<keyword evidence="4" id="KW-0804">Transcription</keyword>
<dbReference type="Proteomes" id="UP001187192">
    <property type="component" value="Unassembled WGS sequence"/>
</dbReference>
<reference evidence="7" key="1">
    <citation type="submission" date="2023-07" db="EMBL/GenBank/DDBJ databases">
        <title>draft genome sequence of fig (Ficus carica).</title>
        <authorList>
            <person name="Takahashi T."/>
            <person name="Nishimura K."/>
        </authorList>
    </citation>
    <scope>NUCLEOTIDE SEQUENCE</scope>
</reference>
<evidence type="ECO:0000313" key="7">
    <source>
        <dbReference type="EMBL" id="GMN36768.1"/>
    </source>
</evidence>
<evidence type="ECO:0000256" key="1">
    <source>
        <dbReference type="ARBA" id="ARBA00004123"/>
    </source>
</evidence>
<evidence type="ECO:0000256" key="2">
    <source>
        <dbReference type="ARBA" id="ARBA00023015"/>
    </source>
</evidence>
<organism evidence="7 8">
    <name type="scientific">Ficus carica</name>
    <name type="common">Common fig</name>
    <dbReference type="NCBI Taxonomy" id="3494"/>
    <lineage>
        <taxon>Eukaryota</taxon>
        <taxon>Viridiplantae</taxon>
        <taxon>Streptophyta</taxon>
        <taxon>Embryophyta</taxon>
        <taxon>Tracheophyta</taxon>
        <taxon>Spermatophyta</taxon>
        <taxon>Magnoliopsida</taxon>
        <taxon>eudicotyledons</taxon>
        <taxon>Gunneridae</taxon>
        <taxon>Pentapetalae</taxon>
        <taxon>rosids</taxon>
        <taxon>fabids</taxon>
        <taxon>Rosales</taxon>
        <taxon>Moraceae</taxon>
        <taxon>Ficeae</taxon>
        <taxon>Ficus</taxon>
    </lineage>
</organism>
<feature type="domain" description="MADS-box" evidence="6">
    <location>
        <begin position="6"/>
        <end position="66"/>
    </location>
</feature>
<keyword evidence="3" id="KW-0238">DNA-binding</keyword>
<dbReference type="GO" id="GO:0000978">
    <property type="term" value="F:RNA polymerase II cis-regulatory region sequence-specific DNA binding"/>
    <property type="evidence" value="ECO:0007669"/>
    <property type="project" value="TreeGrafter"/>
</dbReference>
<keyword evidence="2" id="KW-0805">Transcription regulation</keyword>
<dbReference type="EMBL" id="BTGU01000006">
    <property type="protein sequence ID" value="GMN36768.1"/>
    <property type="molecule type" value="Genomic_DNA"/>
</dbReference>
<dbReference type="Gene3D" id="3.40.1810.10">
    <property type="entry name" value="Transcription factor, MADS-box"/>
    <property type="match status" value="1"/>
</dbReference>
<comment type="subcellular location">
    <subcellularLocation>
        <location evidence="1">Nucleus</location>
    </subcellularLocation>
</comment>
<gene>
    <name evidence="7" type="ORF">TIFTF001_006280</name>
</gene>
<evidence type="ECO:0000256" key="5">
    <source>
        <dbReference type="ARBA" id="ARBA00023242"/>
    </source>
</evidence>
<dbReference type="GO" id="GO:0005634">
    <property type="term" value="C:nucleus"/>
    <property type="evidence" value="ECO:0007669"/>
    <property type="project" value="UniProtKB-SubCell"/>
</dbReference>
<comment type="caution">
    <text evidence="7">The sequence shown here is derived from an EMBL/GenBank/DDBJ whole genome shotgun (WGS) entry which is preliminary data.</text>
</comment>
<dbReference type="AlphaFoldDB" id="A0AA87ZII3"/>
<proteinExistence type="predicted"/>
<dbReference type="PANTHER" id="PTHR11945:SF776">
    <property type="entry name" value="AGAMOUS-LIKE 50-RELATED"/>
    <property type="match status" value="1"/>
</dbReference>
<sequence>MAKQTKGRQKVDMKPIADENKRHVAFSKRRVGLFKKAAEINILTGAEVAVIVFSRHGKAYSFCTPGAKSLIEPSAALAPPEDAGRQEVQCLMEALRHVEEEKERREMMAMAMVDGGGGQGLGFWWDRPVESMENGELERFREALVELRKKVAERAEAMIRQTPPFVPPMNGGNLVEFGQNRQMTWQNTIEGITNKIGNSRQHIVEDYQVGDGSGQVVPGLMQYSPSPSS</sequence>
<dbReference type="SMART" id="SM00432">
    <property type="entry name" value="MADS"/>
    <property type="match status" value="1"/>
</dbReference>
<dbReference type="InterPro" id="IPR002100">
    <property type="entry name" value="TF_MADSbox"/>
</dbReference>
<dbReference type="InterPro" id="IPR036879">
    <property type="entry name" value="TF_MADSbox_sf"/>
</dbReference>
<dbReference type="PROSITE" id="PS50066">
    <property type="entry name" value="MADS_BOX_2"/>
    <property type="match status" value="1"/>
</dbReference>
<accession>A0AA87ZII3</accession>
<dbReference type="CDD" id="cd00120">
    <property type="entry name" value="MADS"/>
    <property type="match status" value="1"/>
</dbReference>
<dbReference type="Pfam" id="PF00319">
    <property type="entry name" value="SRF-TF"/>
    <property type="match status" value="1"/>
</dbReference>
<keyword evidence="8" id="KW-1185">Reference proteome</keyword>
<keyword evidence="5" id="KW-0539">Nucleus</keyword>
<evidence type="ECO:0000313" key="8">
    <source>
        <dbReference type="Proteomes" id="UP001187192"/>
    </source>
</evidence>
<dbReference type="PRINTS" id="PR00404">
    <property type="entry name" value="MADSDOMAIN"/>
</dbReference>
<evidence type="ECO:0000259" key="6">
    <source>
        <dbReference type="PROSITE" id="PS50066"/>
    </source>
</evidence>
<dbReference type="SUPFAM" id="SSF55455">
    <property type="entry name" value="SRF-like"/>
    <property type="match status" value="1"/>
</dbReference>
<dbReference type="GO" id="GO:0046983">
    <property type="term" value="F:protein dimerization activity"/>
    <property type="evidence" value="ECO:0007669"/>
    <property type="project" value="InterPro"/>
</dbReference>
<protein>
    <recommendedName>
        <fullName evidence="6">MADS-box domain-containing protein</fullName>
    </recommendedName>
</protein>
<dbReference type="GO" id="GO:0000981">
    <property type="term" value="F:DNA-binding transcription factor activity, RNA polymerase II-specific"/>
    <property type="evidence" value="ECO:0007669"/>
    <property type="project" value="TreeGrafter"/>
</dbReference>
<dbReference type="PANTHER" id="PTHR11945">
    <property type="entry name" value="MADS BOX PROTEIN"/>
    <property type="match status" value="1"/>
</dbReference>
<name>A0AA87ZII3_FICCA</name>
<evidence type="ECO:0000256" key="3">
    <source>
        <dbReference type="ARBA" id="ARBA00023125"/>
    </source>
</evidence>
<evidence type="ECO:0000256" key="4">
    <source>
        <dbReference type="ARBA" id="ARBA00023163"/>
    </source>
</evidence>